<dbReference type="GO" id="GO:0006310">
    <property type="term" value="P:DNA recombination"/>
    <property type="evidence" value="ECO:0007669"/>
    <property type="project" value="InterPro"/>
</dbReference>
<dbReference type="STRING" id="1143323.M787_001870"/>
<organism evidence="4 5">
    <name type="scientific">Chlamydia gallinacea 08-1274/3</name>
    <dbReference type="NCBI Taxonomy" id="1143323"/>
    <lineage>
        <taxon>Bacteria</taxon>
        <taxon>Pseudomonadati</taxon>
        <taxon>Chlamydiota</taxon>
        <taxon>Chlamydiia</taxon>
        <taxon>Chlamydiales</taxon>
        <taxon>Chlamydiaceae</taxon>
        <taxon>Chlamydia/Chlamydophila group</taxon>
        <taxon>Chlamydia</taxon>
    </lineage>
</organism>
<dbReference type="InterPro" id="IPR027785">
    <property type="entry name" value="UvrD-like_helicase_C"/>
</dbReference>
<dbReference type="PANTHER" id="PTHR43788">
    <property type="entry name" value="DNA2/NAM7 HELICASE FAMILY MEMBER"/>
    <property type="match status" value="1"/>
</dbReference>
<dbReference type="GO" id="GO:0006302">
    <property type="term" value="P:double-strand break repair"/>
    <property type="evidence" value="ECO:0007669"/>
    <property type="project" value="InterPro"/>
</dbReference>
<dbReference type="Gene3D" id="3.40.50.300">
    <property type="entry name" value="P-loop containing nucleotide triphosphate hydrolases"/>
    <property type="match status" value="2"/>
</dbReference>
<protein>
    <submittedName>
        <fullName evidence="4">Exodeoxyribonuclease V subunit alpha</fullName>
    </submittedName>
</protein>
<dbReference type="NCBIfam" id="TIGR01447">
    <property type="entry name" value="recD"/>
    <property type="match status" value="1"/>
</dbReference>
<feature type="domain" description="UvrD-like helicase C-terminal" evidence="3">
    <location>
        <begin position="443"/>
        <end position="487"/>
    </location>
</feature>
<dbReference type="AlphaFoldDB" id="A0A173DYQ8"/>
<dbReference type="KEGG" id="cgz:M787_001870"/>
<dbReference type="PANTHER" id="PTHR43788:SF6">
    <property type="entry name" value="DNA HELICASE B"/>
    <property type="match status" value="1"/>
</dbReference>
<dbReference type="OrthoDB" id="9803432at2"/>
<evidence type="ECO:0000256" key="2">
    <source>
        <dbReference type="ARBA" id="ARBA00022840"/>
    </source>
</evidence>
<reference evidence="4 5" key="1">
    <citation type="journal article" date="2014" name="Syst. Appl. Microbiol.">
        <title>Evidence for the existence of two new members of the family Chlamydiaceae and proposal of Chlamydia avium sp. nov. and Chlamydia gallinacea sp. nov.</title>
        <authorList>
            <person name="Sachse K."/>
            <person name="Laroucau K."/>
            <person name="Riege K."/>
            <person name="Wehner S."/>
            <person name="Dilcher M."/>
            <person name="Creasy H.H."/>
            <person name="Weidmann M."/>
            <person name="Myers G."/>
            <person name="Vorimore F."/>
            <person name="Vicari N."/>
            <person name="Magnino S."/>
            <person name="Liebler-Tenorio E."/>
            <person name="Ruettger A."/>
            <person name="Bavoil P.M."/>
            <person name="Hufert F.T."/>
            <person name="Rossello-Mora R."/>
            <person name="Marz M."/>
        </authorList>
    </citation>
    <scope>NUCLEOTIDE SEQUENCE [LARGE SCALE GENOMIC DNA]</scope>
    <source>
        <strain evidence="4 5">08-1274/3</strain>
    </source>
</reference>
<dbReference type="Pfam" id="PF13245">
    <property type="entry name" value="AAA_19"/>
    <property type="match status" value="1"/>
</dbReference>
<dbReference type="InterPro" id="IPR050534">
    <property type="entry name" value="Coronavir_polyprotein_1ab"/>
</dbReference>
<evidence type="ECO:0000256" key="1">
    <source>
        <dbReference type="ARBA" id="ARBA00022741"/>
    </source>
</evidence>
<sequence length="512" mass="58037">MKNKAPIFISSLNTNIPFVLQEAVHRQYILPLDLAFARKHSRAHVEADFVFLAVFSSLLRSGYPFLVIEKDRLCPSIPGVPEQCFYEYFLRLSKELLSSLFVVKNNRIYLSSLYHTRENLFYKLSILSKALPKYSVSDVKNDLLSEEQNQVFQKVFHSCFSLICGGPGTGKTFLAVQILLTLLRNHPQMRIAVVAPTGKATSHIRQKLSGYHVFEDKIYIQTIHRFLQEYAYKRRFIDFLLVDEGSMVTVELLHGLVNTLSGIRTADAHILADNFIILGDAQQLPPIGLGAGNPLQDLITYFPENTLRLQVSHRVKTDQIHTLSQAILNRQVPPYTPLPSLSCTVTMIKNAYIQAFSSQTSLCVLTPMRHGAWGYLHLNHLVFQEMQKTDPDIPIPIIITERYATWGVSNGDTGILCPKTRKLLFRQCPAIDATIFSHYAYNYVMSVHKSQGSEYDCVIVIIPQGCSTFDVSMLYTAITRAKHSVTIFADESTLKEIIKKPHKYTYGEIKPS</sequence>
<dbReference type="CDD" id="cd18809">
    <property type="entry name" value="SF1_C_RecD"/>
    <property type="match status" value="1"/>
</dbReference>
<proteinExistence type="predicted"/>
<dbReference type="InterPro" id="IPR027417">
    <property type="entry name" value="P-loop_NTPase"/>
</dbReference>
<dbReference type="GO" id="GO:0017116">
    <property type="term" value="F:single-stranded DNA helicase activity"/>
    <property type="evidence" value="ECO:0007669"/>
    <property type="project" value="TreeGrafter"/>
</dbReference>
<dbReference type="Proteomes" id="UP000019147">
    <property type="component" value="Chromosome"/>
</dbReference>
<name>A0A173DYQ8_9CHLA</name>
<dbReference type="InterPro" id="IPR006344">
    <property type="entry name" value="RecD"/>
</dbReference>
<dbReference type="SUPFAM" id="SSF52540">
    <property type="entry name" value="P-loop containing nucleoside triphosphate hydrolases"/>
    <property type="match status" value="1"/>
</dbReference>
<evidence type="ECO:0000313" key="5">
    <source>
        <dbReference type="Proteomes" id="UP000019147"/>
    </source>
</evidence>
<dbReference type="eggNOG" id="COG0507">
    <property type="taxonomic scope" value="Bacteria"/>
</dbReference>
<accession>A0A173DYQ8</accession>
<keyword evidence="1" id="KW-0547">Nucleotide-binding</keyword>
<dbReference type="CDD" id="cd17933">
    <property type="entry name" value="DEXSc_RecD-like"/>
    <property type="match status" value="1"/>
</dbReference>
<dbReference type="Pfam" id="PF13538">
    <property type="entry name" value="UvrD_C_2"/>
    <property type="match status" value="1"/>
</dbReference>
<dbReference type="GO" id="GO:0008854">
    <property type="term" value="F:exodeoxyribonuclease V activity"/>
    <property type="evidence" value="ECO:0007669"/>
    <property type="project" value="InterPro"/>
</dbReference>
<dbReference type="GO" id="GO:0005524">
    <property type="term" value="F:ATP binding"/>
    <property type="evidence" value="ECO:0007669"/>
    <property type="project" value="UniProtKB-KW"/>
</dbReference>
<dbReference type="EMBL" id="CP015840">
    <property type="protein sequence ID" value="ANG66069.1"/>
    <property type="molecule type" value="Genomic_DNA"/>
</dbReference>
<dbReference type="GO" id="GO:0009338">
    <property type="term" value="C:exodeoxyribonuclease V complex"/>
    <property type="evidence" value="ECO:0007669"/>
    <property type="project" value="InterPro"/>
</dbReference>
<gene>
    <name evidence="4" type="ORF">M787_001870</name>
</gene>
<evidence type="ECO:0000259" key="3">
    <source>
        <dbReference type="Pfam" id="PF13538"/>
    </source>
</evidence>
<keyword evidence="2" id="KW-0067">ATP-binding</keyword>
<evidence type="ECO:0000313" key="4">
    <source>
        <dbReference type="EMBL" id="ANG66069.1"/>
    </source>
</evidence>